<name>A0A6A6GWJ8_VIRVR</name>
<dbReference type="PANTHER" id="PTHR43135:SF3">
    <property type="entry name" value="ALPHA-D-RIBOSE 1-METHYLPHOSPHONATE 5-TRIPHOSPHATE DIPHOSPHATASE"/>
    <property type="match status" value="1"/>
</dbReference>
<gene>
    <name evidence="2" type="ORF">EV356DRAFT_474463</name>
</gene>
<evidence type="ECO:0000313" key="2">
    <source>
        <dbReference type="EMBL" id="KAF2229978.1"/>
    </source>
</evidence>
<accession>A0A6A6GWJ8</accession>
<protein>
    <recommendedName>
        <fullName evidence="1">Amidohydrolase-related domain-containing protein</fullName>
    </recommendedName>
</protein>
<dbReference type="Gene3D" id="2.30.40.10">
    <property type="entry name" value="Urease, subunit C, domain 1"/>
    <property type="match status" value="1"/>
</dbReference>
<dbReference type="Pfam" id="PF01979">
    <property type="entry name" value="Amidohydro_1"/>
    <property type="match status" value="1"/>
</dbReference>
<dbReference type="EMBL" id="ML991850">
    <property type="protein sequence ID" value="KAF2229978.1"/>
    <property type="molecule type" value="Genomic_DNA"/>
</dbReference>
<dbReference type="GO" id="GO:0016810">
    <property type="term" value="F:hydrolase activity, acting on carbon-nitrogen (but not peptide) bonds"/>
    <property type="evidence" value="ECO:0007669"/>
    <property type="project" value="InterPro"/>
</dbReference>
<evidence type="ECO:0000313" key="3">
    <source>
        <dbReference type="Proteomes" id="UP000800092"/>
    </source>
</evidence>
<organism evidence="2 3">
    <name type="scientific">Viridothelium virens</name>
    <name type="common">Speckled blister lichen</name>
    <name type="synonym">Trypethelium virens</name>
    <dbReference type="NCBI Taxonomy" id="1048519"/>
    <lineage>
        <taxon>Eukaryota</taxon>
        <taxon>Fungi</taxon>
        <taxon>Dikarya</taxon>
        <taxon>Ascomycota</taxon>
        <taxon>Pezizomycotina</taxon>
        <taxon>Dothideomycetes</taxon>
        <taxon>Dothideomycetes incertae sedis</taxon>
        <taxon>Trypetheliales</taxon>
        <taxon>Trypetheliaceae</taxon>
        <taxon>Viridothelium</taxon>
    </lineage>
</organism>
<evidence type="ECO:0000259" key="1">
    <source>
        <dbReference type="Pfam" id="PF01979"/>
    </source>
</evidence>
<dbReference type="InterPro" id="IPR051781">
    <property type="entry name" value="Metallo-dep_Hydrolase"/>
</dbReference>
<dbReference type="Gene3D" id="3.30.110.90">
    <property type="entry name" value="Amidohydrolase"/>
    <property type="match status" value="1"/>
</dbReference>
<keyword evidence="3" id="KW-1185">Reference proteome</keyword>
<dbReference type="Proteomes" id="UP000800092">
    <property type="component" value="Unassembled WGS sequence"/>
</dbReference>
<dbReference type="SUPFAM" id="SSF51556">
    <property type="entry name" value="Metallo-dependent hydrolases"/>
    <property type="match status" value="1"/>
</dbReference>
<proteinExistence type="predicted"/>
<dbReference type="AlphaFoldDB" id="A0A6A6GWJ8"/>
<dbReference type="OrthoDB" id="5595695at2759"/>
<dbReference type="SUPFAM" id="SSF51338">
    <property type="entry name" value="Composite domain of metallo-dependent hydrolases"/>
    <property type="match status" value="1"/>
</dbReference>
<sequence>MSSKSFVIQDVRIFTGEEVIDSGFVHVDDGRIVAVGSVRPTTSDAVLTISRPGHTLLPGLIDAHVHSDASHTVLAQSIKFGVTTVLDMGSNAEDIQYLRGVANERKDYADIRSAQTAAMVEGGWPTPVFLAYDSSPGATAILDSWPKIRGPADADEFVARNVHEGADYTKILHDSGHAVKAGPLPSFSIESQKALVKASHKRGVRCFAHATGLEDTFQVLEAGVDGVMHTIYDKSPSKELAKAYKQCGAFCNPTLGVIATLTGEGDDIRLRLARDPRVTARLDQETLERLAKTIGIGKPGASVKYAYESVRMLHKAGIDIICGSDTAHISLGSAYGFSPHHELSLLVHKVELTPREALRSATALTAVRFGFEDRGCIAKGRKADLLLVEGNPLEDIEATLNLRGVWRDGVELQSA</sequence>
<dbReference type="PANTHER" id="PTHR43135">
    <property type="entry name" value="ALPHA-D-RIBOSE 1-METHYLPHOSPHONATE 5-TRIPHOSPHATE DIPHOSPHATASE"/>
    <property type="match status" value="1"/>
</dbReference>
<dbReference type="InterPro" id="IPR032466">
    <property type="entry name" value="Metal_Hydrolase"/>
</dbReference>
<feature type="domain" description="Amidohydrolase-related" evidence="1">
    <location>
        <begin position="55"/>
        <end position="409"/>
    </location>
</feature>
<dbReference type="InterPro" id="IPR006680">
    <property type="entry name" value="Amidohydro-rel"/>
</dbReference>
<dbReference type="Gene3D" id="3.40.50.10910">
    <property type="entry name" value="Amidohydrolase"/>
    <property type="match status" value="1"/>
</dbReference>
<dbReference type="Gene3D" id="1.20.58.520">
    <property type="entry name" value="Amidohydrolase"/>
    <property type="match status" value="1"/>
</dbReference>
<dbReference type="InterPro" id="IPR011059">
    <property type="entry name" value="Metal-dep_hydrolase_composite"/>
</dbReference>
<reference evidence="2" key="1">
    <citation type="journal article" date="2020" name="Stud. Mycol.">
        <title>101 Dothideomycetes genomes: a test case for predicting lifestyles and emergence of pathogens.</title>
        <authorList>
            <person name="Haridas S."/>
            <person name="Albert R."/>
            <person name="Binder M."/>
            <person name="Bloem J."/>
            <person name="Labutti K."/>
            <person name="Salamov A."/>
            <person name="Andreopoulos B."/>
            <person name="Baker S."/>
            <person name="Barry K."/>
            <person name="Bills G."/>
            <person name="Bluhm B."/>
            <person name="Cannon C."/>
            <person name="Castanera R."/>
            <person name="Culley D."/>
            <person name="Daum C."/>
            <person name="Ezra D."/>
            <person name="Gonzalez J."/>
            <person name="Henrissat B."/>
            <person name="Kuo A."/>
            <person name="Liang C."/>
            <person name="Lipzen A."/>
            <person name="Lutzoni F."/>
            <person name="Magnuson J."/>
            <person name="Mondo S."/>
            <person name="Nolan M."/>
            <person name="Ohm R."/>
            <person name="Pangilinan J."/>
            <person name="Park H.-J."/>
            <person name="Ramirez L."/>
            <person name="Alfaro M."/>
            <person name="Sun H."/>
            <person name="Tritt A."/>
            <person name="Yoshinaga Y."/>
            <person name="Zwiers L.-H."/>
            <person name="Turgeon B."/>
            <person name="Goodwin S."/>
            <person name="Spatafora J."/>
            <person name="Crous P."/>
            <person name="Grigoriev I."/>
        </authorList>
    </citation>
    <scope>NUCLEOTIDE SEQUENCE</scope>
    <source>
        <strain evidence="2">Tuck. ex Michener</strain>
    </source>
</reference>